<dbReference type="FunFam" id="1.20.5.110:FF:000059">
    <property type="entry name" value="Related to syntaxin 12"/>
    <property type="match status" value="1"/>
</dbReference>
<evidence type="ECO:0000313" key="5">
    <source>
        <dbReference type="EMBL" id="CAF9910783.1"/>
    </source>
</evidence>
<name>A0A8H3EUV7_9LECA</name>
<feature type="compositionally biased region" description="Polar residues" evidence="2">
    <location>
        <begin position="1"/>
        <end position="15"/>
    </location>
</feature>
<dbReference type="CDD" id="cd15840">
    <property type="entry name" value="SNARE_Qa"/>
    <property type="match status" value="1"/>
</dbReference>
<dbReference type="PROSITE" id="PS50192">
    <property type="entry name" value="T_SNARE"/>
    <property type="match status" value="1"/>
</dbReference>
<sequence>MSFDQLSSTESQPTTTRRHEDPEYRDDPEFSRFAEELSVKLFTLTSNISRLSQQISLLGTKRDTERVRERVHDLLEESRNGFKEAGEGIKRLNAWPDLNASQRYTQQRLSREFQSSGSEFQTIQRLTLEKQKSSASTSRQALETGDASGLPRYTDDPQQQQQTQQQDQLQLAPQDEVDFQESLIIERESEIRNIEHSVGELNELFRDVAHMVQEQGGELDRIDANVQNTVTDTRNADLELRSANRYQKQARGKACCLLVILAVVLTIIIVAAVSG</sequence>
<dbReference type="AlphaFoldDB" id="A0A8H3EUV7"/>
<proteinExistence type="inferred from homology"/>
<dbReference type="OrthoDB" id="364348at2759"/>
<dbReference type="GO" id="GO:0006906">
    <property type="term" value="P:vesicle fusion"/>
    <property type="evidence" value="ECO:0007669"/>
    <property type="project" value="TreeGrafter"/>
</dbReference>
<dbReference type="GO" id="GO:0048278">
    <property type="term" value="P:vesicle docking"/>
    <property type="evidence" value="ECO:0007669"/>
    <property type="project" value="TreeGrafter"/>
</dbReference>
<evidence type="ECO:0000313" key="6">
    <source>
        <dbReference type="Proteomes" id="UP000664169"/>
    </source>
</evidence>
<organism evidence="5 6">
    <name type="scientific">Gomphillus americanus</name>
    <dbReference type="NCBI Taxonomy" id="1940652"/>
    <lineage>
        <taxon>Eukaryota</taxon>
        <taxon>Fungi</taxon>
        <taxon>Dikarya</taxon>
        <taxon>Ascomycota</taxon>
        <taxon>Pezizomycotina</taxon>
        <taxon>Lecanoromycetes</taxon>
        <taxon>OSLEUM clade</taxon>
        <taxon>Ostropomycetidae</taxon>
        <taxon>Ostropales</taxon>
        <taxon>Graphidaceae</taxon>
        <taxon>Gomphilloideae</taxon>
        <taxon>Gomphillus</taxon>
    </lineage>
</organism>
<dbReference type="InterPro" id="IPR010989">
    <property type="entry name" value="SNARE"/>
</dbReference>
<keyword evidence="3" id="KW-1133">Transmembrane helix</keyword>
<dbReference type="GO" id="GO:0000149">
    <property type="term" value="F:SNARE binding"/>
    <property type="evidence" value="ECO:0007669"/>
    <property type="project" value="TreeGrafter"/>
</dbReference>
<protein>
    <recommendedName>
        <fullName evidence="4">t-SNARE coiled-coil homology domain-containing protein</fullName>
    </recommendedName>
</protein>
<evidence type="ECO:0000259" key="4">
    <source>
        <dbReference type="PROSITE" id="PS50192"/>
    </source>
</evidence>
<reference evidence="5" key="1">
    <citation type="submission" date="2021-03" db="EMBL/GenBank/DDBJ databases">
        <authorList>
            <person name="Tagirdzhanova G."/>
        </authorList>
    </citation>
    <scope>NUCLEOTIDE SEQUENCE</scope>
</reference>
<dbReference type="Proteomes" id="UP000664169">
    <property type="component" value="Unassembled WGS sequence"/>
</dbReference>
<dbReference type="GO" id="GO:0005484">
    <property type="term" value="F:SNAP receptor activity"/>
    <property type="evidence" value="ECO:0007669"/>
    <property type="project" value="InterPro"/>
</dbReference>
<dbReference type="Gene3D" id="1.20.5.110">
    <property type="match status" value="1"/>
</dbReference>
<evidence type="ECO:0000256" key="1">
    <source>
        <dbReference type="ARBA" id="ARBA00009063"/>
    </source>
</evidence>
<dbReference type="Pfam" id="PF05739">
    <property type="entry name" value="SNARE"/>
    <property type="match status" value="1"/>
</dbReference>
<keyword evidence="3" id="KW-0472">Membrane</keyword>
<feature type="transmembrane region" description="Helical" evidence="3">
    <location>
        <begin position="254"/>
        <end position="273"/>
    </location>
</feature>
<dbReference type="Pfam" id="PF14523">
    <property type="entry name" value="Syntaxin_2"/>
    <property type="match status" value="1"/>
</dbReference>
<feature type="region of interest" description="Disordered" evidence="2">
    <location>
        <begin position="127"/>
        <end position="172"/>
    </location>
</feature>
<dbReference type="PANTHER" id="PTHR19957:SF38">
    <property type="entry name" value="LD27581P"/>
    <property type="match status" value="1"/>
</dbReference>
<evidence type="ECO:0000256" key="3">
    <source>
        <dbReference type="SAM" id="Phobius"/>
    </source>
</evidence>
<comment type="caution">
    <text evidence="5">The sequence shown here is derived from an EMBL/GenBank/DDBJ whole genome shotgun (WGS) entry which is preliminary data.</text>
</comment>
<feature type="compositionally biased region" description="Low complexity" evidence="2">
    <location>
        <begin position="156"/>
        <end position="172"/>
    </location>
</feature>
<dbReference type="PROSITE" id="PS00914">
    <property type="entry name" value="SYNTAXIN"/>
    <property type="match status" value="1"/>
</dbReference>
<dbReference type="Gene3D" id="1.20.58.70">
    <property type="match status" value="1"/>
</dbReference>
<dbReference type="SMART" id="SM00397">
    <property type="entry name" value="t_SNARE"/>
    <property type="match status" value="1"/>
</dbReference>
<feature type="domain" description="T-SNARE coiled-coil homology" evidence="4">
    <location>
        <begin position="181"/>
        <end position="243"/>
    </location>
</feature>
<gene>
    <name evidence="5" type="ORF">GOMPHAMPRED_007174</name>
</gene>
<feature type="compositionally biased region" description="Basic and acidic residues" evidence="2">
    <location>
        <begin position="17"/>
        <end position="29"/>
    </location>
</feature>
<dbReference type="PANTHER" id="PTHR19957">
    <property type="entry name" value="SYNTAXIN"/>
    <property type="match status" value="1"/>
</dbReference>
<feature type="region of interest" description="Disordered" evidence="2">
    <location>
        <begin position="1"/>
        <end position="29"/>
    </location>
</feature>
<dbReference type="GO" id="GO:0031201">
    <property type="term" value="C:SNARE complex"/>
    <property type="evidence" value="ECO:0007669"/>
    <property type="project" value="TreeGrafter"/>
</dbReference>
<dbReference type="GO" id="GO:0006886">
    <property type="term" value="P:intracellular protein transport"/>
    <property type="evidence" value="ECO:0007669"/>
    <property type="project" value="InterPro"/>
</dbReference>
<dbReference type="InterPro" id="IPR000727">
    <property type="entry name" value="T_SNARE_dom"/>
</dbReference>
<dbReference type="SUPFAM" id="SSF47661">
    <property type="entry name" value="t-snare proteins"/>
    <property type="match status" value="1"/>
</dbReference>
<keyword evidence="3" id="KW-0812">Transmembrane</keyword>
<keyword evidence="6" id="KW-1185">Reference proteome</keyword>
<evidence type="ECO:0000256" key="2">
    <source>
        <dbReference type="SAM" id="MobiDB-lite"/>
    </source>
</evidence>
<comment type="similarity">
    <text evidence="1">Belongs to the syntaxin family.</text>
</comment>
<dbReference type="EMBL" id="CAJPDQ010000006">
    <property type="protein sequence ID" value="CAF9910783.1"/>
    <property type="molecule type" value="Genomic_DNA"/>
</dbReference>
<dbReference type="GO" id="GO:0006896">
    <property type="term" value="P:Golgi to vacuole transport"/>
    <property type="evidence" value="ECO:0007669"/>
    <property type="project" value="TreeGrafter"/>
</dbReference>
<accession>A0A8H3EUV7</accession>
<dbReference type="InterPro" id="IPR006011">
    <property type="entry name" value="Syntaxin_N"/>
</dbReference>
<dbReference type="GO" id="GO:0012505">
    <property type="term" value="C:endomembrane system"/>
    <property type="evidence" value="ECO:0007669"/>
    <property type="project" value="TreeGrafter"/>
</dbReference>
<dbReference type="InterPro" id="IPR006012">
    <property type="entry name" value="Syntaxin/epimorphin_CS"/>
</dbReference>
<dbReference type="InterPro" id="IPR045242">
    <property type="entry name" value="Syntaxin"/>
</dbReference>